<dbReference type="InParanoid" id="D6WXN1"/>
<accession>D6WXN1</accession>
<evidence type="ECO:0000313" key="1">
    <source>
        <dbReference type="EMBL" id="EFA08876.2"/>
    </source>
</evidence>
<keyword evidence="2" id="KW-1185">Reference proteome</keyword>
<gene>
    <name evidence="1" type="primary">AUGUSTUS-3.0.2_06577</name>
    <name evidence="1" type="ORF">TcasGA2_TC006577</name>
</gene>
<dbReference type="EMBL" id="KQ971362">
    <property type="protein sequence ID" value="EFA08876.2"/>
    <property type="molecule type" value="Genomic_DNA"/>
</dbReference>
<protein>
    <submittedName>
        <fullName evidence="1">Uncharacterized protein</fullName>
    </submittedName>
</protein>
<dbReference type="Proteomes" id="UP000007266">
    <property type="component" value="Linkage group 8"/>
</dbReference>
<organism evidence="1 2">
    <name type="scientific">Tribolium castaneum</name>
    <name type="common">Red flour beetle</name>
    <dbReference type="NCBI Taxonomy" id="7070"/>
    <lineage>
        <taxon>Eukaryota</taxon>
        <taxon>Metazoa</taxon>
        <taxon>Ecdysozoa</taxon>
        <taxon>Arthropoda</taxon>
        <taxon>Hexapoda</taxon>
        <taxon>Insecta</taxon>
        <taxon>Pterygota</taxon>
        <taxon>Neoptera</taxon>
        <taxon>Endopterygota</taxon>
        <taxon>Coleoptera</taxon>
        <taxon>Polyphaga</taxon>
        <taxon>Cucujiformia</taxon>
        <taxon>Tenebrionidae</taxon>
        <taxon>Tenebrionidae incertae sedis</taxon>
        <taxon>Tribolium</taxon>
    </lineage>
</organism>
<proteinExistence type="predicted"/>
<reference evidence="1 2" key="2">
    <citation type="journal article" date="2010" name="Nucleic Acids Res.">
        <title>BeetleBase in 2010: revisions to provide comprehensive genomic information for Tribolium castaneum.</title>
        <authorList>
            <person name="Kim H.S."/>
            <person name="Murphy T."/>
            <person name="Xia J."/>
            <person name="Caragea D."/>
            <person name="Park Y."/>
            <person name="Beeman R.W."/>
            <person name="Lorenzen M.D."/>
            <person name="Butcher S."/>
            <person name="Manak J.R."/>
            <person name="Brown S.J."/>
        </authorList>
    </citation>
    <scope>GENOME REANNOTATION</scope>
    <source>
        <strain evidence="1 2">Georgia GA2</strain>
    </source>
</reference>
<reference evidence="1 2" key="1">
    <citation type="journal article" date="2008" name="Nature">
        <title>The genome of the model beetle and pest Tribolium castaneum.</title>
        <authorList>
            <consortium name="Tribolium Genome Sequencing Consortium"/>
            <person name="Richards S."/>
            <person name="Gibbs R.A."/>
            <person name="Weinstock G.M."/>
            <person name="Brown S.J."/>
            <person name="Denell R."/>
            <person name="Beeman R.W."/>
            <person name="Gibbs R."/>
            <person name="Beeman R.W."/>
            <person name="Brown S.J."/>
            <person name="Bucher G."/>
            <person name="Friedrich M."/>
            <person name="Grimmelikhuijzen C.J."/>
            <person name="Klingler M."/>
            <person name="Lorenzen M."/>
            <person name="Richards S."/>
            <person name="Roth S."/>
            <person name="Schroder R."/>
            <person name="Tautz D."/>
            <person name="Zdobnov E.M."/>
            <person name="Muzny D."/>
            <person name="Gibbs R.A."/>
            <person name="Weinstock G.M."/>
            <person name="Attaway T."/>
            <person name="Bell S."/>
            <person name="Buhay C.J."/>
            <person name="Chandrabose M.N."/>
            <person name="Chavez D."/>
            <person name="Clerk-Blankenburg K.P."/>
            <person name="Cree A."/>
            <person name="Dao M."/>
            <person name="Davis C."/>
            <person name="Chacko J."/>
            <person name="Dinh H."/>
            <person name="Dugan-Rocha S."/>
            <person name="Fowler G."/>
            <person name="Garner T.T."/>
            <person name="Garnes J."/>
            <person name="Gnirke A."/>
            <person name="Hawes A."/>
            <person name="Hernandez J."/>
            <person name="Hines S."/>
            <person name="Holder M."/>
            <person name="Hume J."/>
            <person name="Jhangiani S.N."/>
            <person name="Joshi V."/>
            <person name="Khan Z.M."/>
            <person name="Jackson L."/>
            <person name="Kovar C."/>
            <person name="Kowis A."/>
            <person name="Lee S."/>
            <person name="Lewis L.R."/>
            <person name="Margolis J."/>
            <person name="Morgan M."/>
            <person name="Nazareth L.V."/>
            <person name="Nguyen N."/>
            <person name="Okwuonu G."/>
            <person name="Parker D."/>
            <person name="Richards S."/>
            <person name="Ruiz S.J."/>
            <person name="Santibanez J."/>
            <person name="Savard J."/>
            <person name="Scherer S.E."/>
            <person name="Schneider B."/>
            <person name="Sodergren E."/>
            <person name="Tautz D."/>
            <person name="Vattahil S."/>
            <person name="Villasana D."/>
            <person name="White C.S."/>
            <person name="Wright R."/>
            <person name="Park Y."/>
            <person name="Beeman R.W."/>
            <person name="Lord J."/>
            <person name="Oppert B."/>
            <person name="Lorenzen M."/>
            <person name="Brown S."/>
            <person name="Wang L."/>
            <person name="Savard J."/>
            <person name="Tautz D."/>
            <person name="Richards S."/>
            <person name="Weinstock G."/>
            <person name="Gibbs R.A."/>
            <person name="Liu Y."/>
            <person name="Worley K."/>
            <person name="Weinstock G."/>
            <person name="Elsik C.G."/>
            <person name="Reese J.T."/>
            <person name="Elhaik E."/>
            <person name="Landan G."/>
            <person name="Graur D."/>
            <person name="Arensburger P."/>
            <person name="Atkinson P."/>
            <person name="Beeman R.W."/>
            <person name="Beidler J."/>
            <person name="Brown S.J."/>
            <person name="Demuth J.P."/>
            <person name="Drury D.W."/>
            <person name="Du Y.Z."/>
            <person name="Fujiwara H."/>
            <person name="Lorenzen M."/>
            <person name="Maselli V."/>
            <person name="Osanai M."/>
            <person name="Park Y."/>
            <person name="Robertson H.M."/>
            <person name="Tu Z."/>
            <person name="Wang J.J."/>
            <person name="Wang S."/>
            <person name="Richards S."/>
            <person name="Song H."/>
            <person name="Zhang L."/>
            <person name="Sodergren E."/>
            <person name="Werner D."/>
            <person name="Stanke M."/>
            <person name="Morgenstern B."/>
            <person name="Solovyev V."/>
            <person name="Kosarev P."/>
            <person name="Brown G."/>
            <person name="Chen H.C."/>
            <person name="Ermolaeva O."/>
            <person name="Hlavina W."/>
            <person name="Kapustin Y."/>
            <person name="Kiryutin B."/>
            <person name="Kitts P."/>
            <person name="Maglott D."/>
            <person name="Pruitt K."/>
            <person name="Sapojnikov V."/>
            <person name="Souvorov A."/>
            <person name="Mackey A.J."/>
            <person name="Waterhouse R.M."/>
            <person name="Wyder S."/>
            <person name="Zdobnov E.M."/>
            <person name="Zdobnov E.M."/>
            <person name="Wyder S."/>
            <person name="Kriventseva E.V."/>
            <person name="Kadowaki T."/>
            <person name="Bork P."/>
            <person name="Aranda M."/>
            <person name="Bao R."/>
            <person name="Beermann A."/>
            <person name="Berns N."/>
            <person name="Bolognesi R."/>
            <person name="Bonneton F."/>
            <person name="Bopp D."/>
            <person name="Brown S.J."/>
            <person name="Bucher G."/>
            <person name="Butts T."/>
            <person name="Chaumot A."/>
            <person name="Denell R.E."/>
            <person name="Ferrier D.E."/>
            <person name="Friedrich M."/>
            <person name="Gordon C.M."/>
            <person name="Jindra M."/>
            <person name="Klingler M."/>
            <person name="Lan Q."/>
            <person name="Lattorff H.M."/>
            <person name="Laudet V."/>
            <person name="von Levetsow C."/>
            <person name="Liu Z."/>
            <person name="Lutz R."/>
            <person name="Lynch J.A."/>
            <person name="da Fonseca R.N."/>
            <person name="Posnien N."/>
            <person name="Reuter R."/>
            <person name="Roth S."/>
            <person name="Savard J."/>
            <person name="Schinko J.B."/>
            <person name="Schmitt C."/>
            <person name="Schoppmeier M."/>
            <person name="Schroder R."/>
            <person name="Shippy T.D."/>
            <person name="Simonnet F."/>
            <person name="Marques-Souza H."/>
            <person name="Tautz D."/>
            <person name="Tomoyasu Y."/>
            <person name="Trauner J."/>
            <person name="Van der Zee M."/>
            <person name="Vervoort M."/>
            <person name="Wittkopp N."/>
            <person name="Wimmer E.A."/>
            <person name="Yang X."/>
            <person name="Jones A.K."/>
            <person name="Sattelle D.B."/>
            <person name="Ebert P.R."/>
            <person name="Nelson D."/>
            <person name="Scott J.G."/>
            <person name="Beeman R.W."/>
            <person name="Muthukrishnan S."/>
            <person name="Kramer K.J."/>
            <person name="Arakane Y."/>
            <person name="Beeman R.W."/>
            <person name="Zhu Q."/>
            <person name="Hogenkamp D."/>
            <person name="Dixit R."/>
            <person name="Oppert B."/>
            <person name="Jiang H."/>
            <person name="Zou Z."/>
            <person name="Marshall J."/>
            <person name="Elpidina E."/>
            <person name="Vinokurov K."/>
            <person name="Oppert C."/>
            <person name="Zou Z."/>
            <person name="Evans J."/>
            <person name="Lu Z."/>
            <person name="Zhao P."/>
            <person name="Sumathipala N."/>
            <person name="Altincicek B."/>
            <person name="Vilcinskas A."/>
            <person name="Williams M."/>
            <person name="Hultmark D."/>
            <person name="Hetru C."/>
            <person name="Jiang H."/>
            <person name="Grimmelikhuijzen C.J."/>
            <person name="Hauser F."/>
            <person name="Cazzamali G."/>
            <person name="Williamson M."/>
            <person name="Park Y."/>
            <person name="Li B."/>
            <person name="Tanaka Y."/>
            <person name="Predel R."/>
            <person name="Neupert S."/>
            <person name="Schachtner J."/>
            <person name="Verleyen P."/>
            <person name="Raible F."/>
            <person name="Bork P."/>
            <person name="Friedrich M."/>
            <person name="Walden K.K."/>
            <person name="Robertson H.M."/>
            <person name="Angeli S."/>
            <person name="Foret S."/>
            <person name="Bucher G."/>
            <person name="Schuetz S."/>
            <person name="Maleszka R."/>
            <person name="Wimmer E.A."/>
            <person name="Beeman R.W."/>
            <person name="Lorenzen M."/>
            <person name="Tomoyasu Y."/>
            <person name="Miller S.C."/>
            <person name="Grossmann D."/>
            <person name="Bucher G."/>
        </authorList>
    </citation>
    <scope>NUCLEOTIDE SEQUENCE [LARGE SCALE GENOMIC DNA]</scope>
    <source>
        <strain evidence="1 2">Georgia GA2</strain>
    </source>
</reference>
<dbReference type="HOGENOM" id="CLU_2815736_0_0_1"/>
<dbReference type="AlphaFoldDB" id="D6WXN1"/>
<evidence type="ECO:0000313" key="2">
    <source>
        <dbReference type="Proteomes" id="UP000007266"/>
    </source>
</evidence>
<sequence length="73" mass="8645">MCLSHEMIKLRSPRSRRLQREPLKPRLSRKIVAGARVNLNLYWAKFEEIARKNCRLDNEINENLANELKELGN</sequence>
<name>D6WXN1_TRICA</name>